<keyword evidence="9" id="KW-1185">Reference proteome</keyword>
<evidence type="ECO:0000256" key="4">
    <source>
        <dbReference type="ARBA" id="ARBA00022989"/>
    </source>
</evidence>
<evidence type="ECO:0000256" key="5">
    <source>
        <dbReference type="ARBA" id="ARBA00023136"/>
    </source>
</evidence>
<feature type="transmembrane region" description="Helical" evidence="6">
    <location>
        <begin position="390"/>
        <end position="410"/>
    </location>
</feature>
<accession>A0A1R1I8I8</accession>
<protein>
    <submittedName>
        <fullName evidence="8">ABC transporter permease</fullName>
    </submittedName>
</protein>
<feature type="transmembrane region" description="Helical" evidence="6">
    <location>
        <begin position="792"/>
        <end position="810"/>
    </location>
</feature>
<feature type="transmembrane region" description="Helical" evidence="6">
    <location>
        <begin position="747"/>
        <end position="772"/>
    </location>
</feature>
<dbReference type="STRING" id="418702.BJN45_06955"/>
<dbReference type="AlphaFoldDB" id="A0A1R1I8I8"/>
<evidence type="ECO:0000256" key="6">
    <source>
        <dbReference type="SAM" id="Phobius"/>
    </source>
</evidence>
<evidence type="ECO:0000313" key="9">
    <source>
        <dbReference type="Proteomes" id="UP000187526"/>
    </source>
</evidence>
<feature type="domain" description="ABC3 transporter permease C-terminal" evidence="7">
    <location>
        <begin position="704"/>
        <end position="818"/>
    </location>
</feature>
<feature type="transmembrane region" description="Helical" evidence="6">
    <location>
        <begin position="349"/>
        <end position="369"/>
    </location>
</feature>
<keyword evidence="3 6" id="KW-0812">Transmembrane</keyword>
<feature type="transmembrane region" description="Helical" evidence="6">
    <location>
        <begin position="470"/>
        <end position="488"/>
    </location>
</feature>
<evidence type="ECO:0000256" key="1">
    <source>
        <dbReference type="ARBA" id="ARBA00004651"/>
    </source>
</evidence>
<dbReference type="PANTHER" id="PTHR30287:SF1">
    <property type="entry name" value="INNER MEMBRANE PROTEIN"/>
    <property type="match status" value="1"/>
</dbReference>
<feature type="transmembrane region" description="Helical" evidence="6">
    <location>
        <begin position="255"/>
        <end position="275"/>
    </location>
</feature>
<keyword evidence="4 6" id="KW-1133">Transmembrane helix</keyword>
<dbReference type="PANTHER" id="PTHR30287">
    <property type="entry name" value="MEMBRANE COMPONENT OF PREDICTED ABC SUPERFAMILY METABOLITE UPTAKE TRANSPORTER"/>
    <property type="match status" value="1"/>
</dbReference>
<dbReference type="InterPro" id="IPR038766">
    <property type="entry name" value="Membrane_comp_ABC_pdt"/>
</dbReference>
<gene>
    <name evidence="8" type="ORF">BJN45_06955</name>
</gene>
<comment type="caution">
    <text evidence="8">The sequence shown here is derived from an EMBL/GenBank/DDBJ whole genome shotgun (WGS) entry which is preliminary data.</text>
</comment>
<name>A0A1R1I8I8_9RHOO</name>
<dbReference type="GO" id="GO:0005886">
    <property type="term" value="C:plasma membrane"/>
    <property type="evidence" value="ECO:0007669"/>
    <property type="project" value="UniProtKB-SubCell"/>
</dbReference>
<sequence length="826" mass="88313">MMFTMAWRMLRRELQAGELRLLFVALLIAVAAVSAVGFLADRVGRALELEARQMLGADLVVVADQPLSDAFVEEAHRLGLRTARTMIFPSMVFADGRAQLVEIKAVSSEYPLRGQLRTAPGLDAADVAVDGGPAAKTAWGDERLFSSLDLKPSMPLGVGQLHLPVTALLTREPDRSLNLFSVAPRLLMHIDDVPASGLIQFGARVRYRLLLAGPDQALADWRGWVETRLDRGQRLEGIENARPEIRNALDKAQRFLGLATLLTVILSAIAVALAARRYMQRHLDACAVLRCLGTTQGRLLRLHALSFLIMALLAAVLGALLGFAAHFVLVSAMAGLVTADLPLPGAGPALEGALVAGVLLFGFAMPPLLQLARVPTLRVLRRELGPPAPLAVIGYVVGFLLLCGLIVRAAGDLRLGGLAVAGFSAALALFWLLAWLSVRLAGRLRGGAGFGWRQGLATLARHGTANTLKIVALGIGLMALLLLGVTRLELVDAWQKSVPVDAPNRFVINIQPEQRQAVADWLAARQIAAELAPMVRARLLRINDRAVSAADFPDDDRAQRLVEREFNLSWRAELPTGNEVVDGRWFSGKPGEASVEVGLAQTLGVTLGDRLVFSVAGMEKNVTVTSLRKLDWDSMRVNFFVLTPPGVLDDAPASYITSFHLPAEKRAAAGQMVEAFPNLTVIDIDAILAQIQSVVGQVVGAVQFVFLFTLAAGAVVLYAAFLSAIDERRFELAVMRALGARREQLRAALLVELAAIGGLAGLIAALGAAGVGQLLARQVFQIEPAFSLTSPLLAAAGCAVATTFAGWLGMRRLLGVPPLEALRQGA</sequence>
<dbReference type="InterPro" id="IPR003838">
    <property type="entry name" value="ABC3_permease_C"/>
</dbReference>
<feature type="transmembrane region" description="Helical" evidence="6">
    <location>
        <begin position="305"/>
        <end position="329"/>
    </location>
</feature>
<evidence type="ECO:0000313" key="8">
    <source>
        <dbReference type="EMBL" id="OMG54899.1"/>
    </source>
</evidence>
<comment type="subcellular location">
    <subcellularLocation>
        <location evidence="1">Cell membrane</location>
        <topology evidence="1">Multi-pass membrane protein</topology>
    </subcellularLocation>
</comment>
<keyword evidence="2" id="KW-1003">Cell membrane</keyword>
<evidence type="ECO:0000256" key="2">
    <source>
        <dbReference type="ARBA" id="ARBA00022475"/>
    </source>
</evidence>
<dbReference type="RefSeq" id="WP_076093401.1">
    <property type="nucleotide sequence ID" value="NZ_MTHD01000002.1"/>
</dbReference>
<dbReference type="Pfam" id="PF02687">
    <property type="entry name" value="FtsX"/>
    <property type="match status" value="2"/>
</dbReference>
<feature type="domain" description="ABC3 transporter permease C-terminal" evidence="7">
    <location>
        <begin position="259"/>
        <end position="373"/>
    </location>
</feature>
<keyword evidence="5 6" id="KW-0472">Membrane</keyword>
<reference evidence="8 9" key="1">
    <citation type="submission" date="2016-10" db="EMBL/GenBank/DDBJ databases">
        <title>Alkaliphiles isolated from bioreactors.</title>
        <authorList>
            <person name="Salah Z."/>
            <person name="Rout S.P."/>
            <person name="Humphreys P.N."/>
        </authorList>
    </citation>
    <scope>NUCLEOTIDE SEQUENCE [LARGE SCALE GENOMIC DNA]</scope>
    <source>
        <strain evidence="8 9">ZS02</strain>
    </source>
</reference>
<feature type="transmembrane region" description="Helical" evidence="6">
    <location>
        <begin position="704"/>
        <end position="726"/>
    </location>
</feature>
<organism evidence="8 9">
    <name type="scientific">Azonexus hydrophilus</name>
    <dbReference type="NCBI Taxonomy" id="418702"/>
    <lineage>
        <taxon>Bacteria</taxon>
        <taxon>Pseudomonadati</taxon>
        <taxon>Pseudomonadota</taxon>
        <taxon>Betaproteobacteria</taxon>
        <taxon>Rhodocyclales</taxon>
        <taxon>Azonexaceae</taxon>
        <taxon>Azonexus</taxon>
    </lineage>
</organism>
<evidence type="ECO:0000256" key="3">
    <source>
        <dbReference type="ARBA" id="ARBA00022692"/>
    </source>
</evidence>
<proteinExistence type="predicted"/>
<evidence type="ECO:0000259" key="7">
    <source>
        <dbReference type="Pfam" id="PF02687"/>
    </source>
</evidence>
<dbReference type="Proteomes" id="UP000187526">
    <property type="component" value="Unassembled WGS sequence"/>
</dbReference>
<dbReference type="EMBL" id="MTHD01000002">
    <property type="protein sequence ID" value="OMG54899.1"/>
    <property type="molecule type" value="Genomic_DNA"/>
</dbReference>
<feature type="transmembrane region" description="Helical" evidence="6">
    <location>
        <begin position="416"/>
        <end position="436"/>
    </location>
</feature>